<dbReference type="InterPro" id="IPR000953">
    <property type="entry name" value="Chromo/chromo_shadow_dom"/>
</dbReference>
<gene>
    <name evidence="4" type="ORF">DL764_005245</name>
</gene>
<dbReference type="PROSITE" id="PS50013">
    <property type="entry name" value="CHROMO_2"/>
    <property type="match status" value="2"/>
</dbReference>
<evidence type="ECO:0000313" key="5">
    <source>
        <dbReference type="Proteomes" id="UP000293360"/>
    </source>
</evidence>
<dbReference type="SMART" id="SM00298">
    <property type="entry name" value="CHROMO"/>
    <property type="match status" value="2"/>
</dbReference>
<dbReference type="GO" id="GO:0006338">
    <property type="term" value="P:chromatin remodeling"/>
    <property type="evidence" value="ECO:0007669"/>
    <property type="project" value="UniProtKB-ARBA"/>
</dbReference>
<sequence>MSMLKSVTGWMHSSPAPKSVDGDHQGDGQTSRGIKRKHESDPEDGTDNQEDAVQKTRLGRRTKSRISSEAPSTVRRGRLSSVKRRRSESLGVRNENPPADARVDAAANLLRAKRRESAQSNPEGEKDNPKDSLVPVADMGNADELLGDDRVDSVSKPKSNLKADANDKGAAKDGGNTADAKGLQEQGEEHEVKAILDHRTGEGERGAIELLVHWVGETKEEATWEAEEEIQKGAAETLYDYWNSKGGRGRALFNELQLPEEYRVFKVLRHERRQRGGFHLEVQWVGYSDSPVDTTWEAETKLKTVAPGPLEDYWDSVGGRGKFLARRGRSKKAGAA</sequence>
<dbReference type="SUPFAM" id="SSF54160">
    <property type="entry name" value="Chromo domain-like"/>
    <property type="match status" value="2"/>
</dbReference>
<comment type="caution">
    <text evidence="4">The sequence shown here is derived from an EMBL/GenBank/DDBJ whole genome shotgun (WGS) entry which is preliminary data.</text>
</comment>
<evidence type="ECO:0000313" key="4">
    <source>
        <dbReference type="EMBL" id="RYP03283.1"/>
    </source>
</evidence>
<dbReference type="Gene3D" id="2.40.50.40">
    <property type="match status" value="2"/>
</dbReference>
<protein>
    <recommendedName>
        <fullName evidence="3">Chromo domain-containing protein</fullName>
    </recommendedName>
</protein>
<feature type="domain" description="Chromo" evidence="3">
    <location>
        <begin position="190"/>
        <end position="245"/>
    </location>
</feature>
<dbReference type="OrthoDB" id="433924at2759"/>
<feature type="domain" description="Chromo" evidence="3">
    <location>
        <begin position="262"/>
        <end position="315"/>
    </location>
</feature>
<feature type="region of interest" description="Disordered" evidence="2">
    <location>
        <begin position="1"/>
        <end position="189"/>
    </location>
</feature>
<dbReference type="STRING" id="155417.A0A4Q4TDK3"/>
<feature type="compositionally biased region" description="Acidic residues" evidence="2">
    <location>
        <begin position="41"/>
        <end position="50"/>
    </location>
</feature>
<evidence type="ECO:0000259" key="3">
    <source>
        <dbReference type="PROSITE" id="PS50013"/>
    </source>
</evidence>
<dbReference type="Pfam" id="PF00385">
    <property type="entry name" value="Chromo"/>
    <property type="match status" value="1"/>
</dbReference>
<reference evidence="4 5" key="1">
    <citation type="submission" date="2018-06" db="EMBL/GenBank/DDBJ databases">
        <title>Complete Genomes of Monosporascus.</title>
        <authorList>
            <person name="Robinson A.J."/>
            <person name="Natvig D.O."/>
        </authorList>
    </citation>
    <scope>NUCLEOTIDE SEQUENCE [LARGE SCALE GENOMIC DNA]</scope>
    <source>
        <strain evidence="4 5">CBS 110550</strain>
    </source>
</reference>
<feature type="compositionally biased region" description="Basic residues" evidence="2">
    <location>
        <begin position="75"/>
        <end position="86"/>
    </location>
</feature>
<name>A0A4Q4TDK3_9PEZI</name>
<dbReference type="EMBL" id="QJNU01000272">
    <property type="protein sequence ID" value="RYP03283.1"/>
    <property type="molecule type" value="Genomic_DNA"/>
</dbReference>
<dbReference type="InterPro" id="IPR023780">
    <property type="entry name" value="Chromo_domain"/>
</dbReference>
<dbReference type="Proteomes" id="UP000293360">
    <property type="component" value="Unassembled WGS sequence"/>
</dbReference>
<comment type="subunit">
    <text evidence="1">Component of the NuA4 histone acetyltransferase complex.</text>
</comment>
<proteinExistence type="predicted"/>
<dbReference type="AlphaFoldDB" id="A0A4Q4TDK3"/>
<dbReference type="CDD" id="cd00024">
    <property type="entry name" value="CD_CSD"/>
    <property type="match status" value="1"/>
</dbReference>
<organism evidence="4 5">
    <name type="scientific">Monosporascus ibericus</name>
    <dbReference type="NCBI Taxonomy" id="155417"/>
    <lineage>
        <taxon>Eukaryota</taxon>
        <taxon>Fungi</taxon>
        <taxon>Dikarya</taxon>
        <taxon>Ascomycota</taxon>
        <taxon>Pezizomycotina</taxon>
        <taxon>Sordariomycetes</taxon>
        <taxon>Xylariomycetidae</taxon>
        <taxon>Xylariales</taxon>
        <taxon>Xylariales incertae sedis</taxon>
        <taxon>Monosporascus</taxon>
    </lineage>
</organism>
<accession>A0A4Q4TDK3</accession>
<keyword evidence="5" id="KW-1185">Reference proteome</keyword>
<dbReference type="InterPro" id="IPR016197">
    <property type="entry name" value="Chromo-like_dom_sf"/>
</dbReference>
<evidence type="ECO:0000256" key="1">
    <source>
        <dbReference type="ARBA" id="ARBA00011353"/>
    </source>
</evidence>
<evidence type="ECO:0000256" key="2">
    <source>
        <dbReference type="SAM" id="MobiDB-lite"/>
    </source>
</evidence>